<protein>
    <submittedName>
        <fullName evidence="1">Uncharacterized protein</fullName>
    </submittedName>
</protein>
<reference evidence="1 2" key="1">
    <citation type="submission" date="2018-08" db="EMBL/GenBank/DDBJ databases">
        <title>A genome reference for cultivated species of the human gut microbiota.</title>
        <authorList>
            <person name="Zou Y."/>
            <person name="Xue W."/>
            <person name="Luo G."/>
        </authorList>
    </citation>
    <scope>NUCLEOTIDE SEQUENCE [LARGE SCALE GENOMIC DNA]</scope>
    <source>
        <strain evidence="1 2">TF10-3AC</strain>
    </source>
</reference>
<keyword evidence="2" id="KW-1185">Reference proteome</keyword>
<dbReference type="EMBL" id="QSQT01000012">
    <property type="protein sequence ID" value="RGK56144.1"/>
    <property type="molecule type" value="Genomic_DNA"/>
</dbReference>
<evidence type="ECO:0000313" key="1">
    <source>
        <dbReference type="EMBL" id="RGK56144.1"/>
    </source>
</evidence>
<comment type="caution">
    <text evidence="1">The sequence shown here is derived from an EMBL/GenBank/DDBJ whole genome shotgun (WGS) entry which is preliminary data.</text>
</comment>
<proteinExistence type="predicted"/>
<evidence type="ECO:0000313" key="2">
    <source>
        <dbReference type="Proteomes" id="UP000260862"/>
    </source>
</evidence>
<dbReference type="Proteomes" id="UP000260862">
    <property type="component" value="Unassembled WGS sequence"/>
</dbReference>
<gene>
    <name evidence="1" type="ORF">DXD04_07820</name>
</gene>
<name>A0A3E4N3H9_9BACT</name>
<dbReference type="AlphaFoldDB" id="A0A3E4N3H9"/>
<dbReference type="RefSeq" id="WP_117672378.1">
    <property type="nucleotide sequence ID" value="NZ_CABOGR010000012.1"/>
</dbReference>
<accession>A0A3E4N3H9</accession>
<organism evidence="1 2">
    <name type="scientific">Phocaeicola plebeius</name>
    <dbReference type="NCBI Taxonomy" id="310297"/>
    <lineage>
        <taxon>Bacteria</taxon>
        <taxon>Pseudomonadati</taxon>
        <taxon>Bacteroidota</taxon>
        <taxon>Bacteroidia</taxon>
        <taxon>Bacteroidales</taxon>
        <taxon>Bacteroidaceae</taxon>
        <taxon>Phocaeicola</taxon>
    </lineage>
</organism>
<sequence>MKGFDTFKNALTFETKRLCVSTKAPLCFNQNSLAFYLERKGVLKRMQRKFFRKKKLHRKALLKDFTMQLF</sequence>